<dbReference type="OrthoDB" id="5538558at2759"/>
<dbReference type="EMBL" id="ML977070">
    <property type="protein sequence ID" value="KAF1948193.1"/>
    <property type="molecule type" value="Genomic_DNA"/>
</dbReference>
<dbReference type="PANTHER" id="PTHR31793:SF11">
    <property type="entry name" value="THIOESTERASE DOMAIN-CONTAINING PROTEIN"/>
    <property type="match status" value="1"/>
</dbReference>
<accession>A0A6A5T6D2</accession>
<sequence>MASPFKKPLSASSNFHPTAPSPYDSLRKTAVETAVAMGYDFDSLTEIPVDWSSDLDPNNHVSNPIYAKYASTGNMRLLESFSNVMGDKFVGMLKGKGIGPVLKGYQYDLRRMTAYPDSVLVGNRLSRVQPDRYFTTTTIWSLRQQDVVAECAGWIVFVDFKTGKPADLTKAGEPYNQLHAFIVEKAEKANAVKTQWDKEHNPKRSGSNL</sequence>
<dbReference type="InterPro" id="IPR029069">
    <property type="entry name" value="HotDog_dom_sf"/>
</dbReference>
<dbReference type="Proteomes" id="UP000800035">
    <property type="component" value="Unassembled WGS sequence"/>
</dbReference>
<keyword evidence="3" id="KW-1185">Reference proteome</keyword>
<gene>
    <name evidence="2" type="ORF">CC80DRAFT_498318</name>
    <name evidence="1" type="ORF">CC80DRAFT_498370</name>
</gene>
<evidence type="ECO:0000313" key="2">
    <source>
        <dbReference type="EMBL" id="KAF1948290.1"/>
    </source>
</evidence>
<proteinExistence type="predicted"/>
<dbReference type="GO" id="GO:0047617">
    <property type="term" value="F:fatty acyl-CoA hydrolase activity"/>
    <property type="evidence" value="ECO:0007669"/>
    <property type="project" value="TreeGrafter"/>
</dbReference>
<dbReference type="PANTHER" id="PTHR31793">
    <property type="entry name" value="4-HYDROXYBENZOYL-COA THIOESTERASE FAMILY MEMBER"/>
    <property type="match status" value="1"/>
</dbReference>
<evidence type="ECO:0008006" key="4">
    <source>
        <dbReference type="Google" id="ProtNLM"/>
    </source>
</evidence>
<protein>
    <recommendedName>
        <fullName evidence="4">Thioesterase/thiol ester dehydrase-isomerase</fullName>
    </recommendedName>
</protein>
<dbReference type="AlphaFoldDB" id="A0A6A5T6D2"/>
<organism evidence="1 3">
    <name type="scientific">Byssothecium circinans</name>
    <dbReference type="NCBI Taxonomy" id="147558"/>
    <lineage>
        <taxon>Eukaryota</taxon>
        <taxon>Fungi</taxon>
        <taxon>Dikarya</taxon>
        <taxon>Ascomycota</taxon>
        <taxon>Pezizomycotina</taxon>
        <taxon>Dothideomycetes</taxon>
        <taxon>Pleosporomycetidae</taxon>
        <taxon>Pleosporales</taxon>
        <taxon>Massarineae</taxon>
        <taxon>Massarinaceae</taxon>
        <taxon>Byssothecium</taxon>
    </lineage>
</organism>
<name>A0A6A5T6D2_9PLEO</name>
<evidence type="ECO:0000313" key="1">
    <source>
        <dbReference type="EMBL" id="KAF1948193.1"/>
    </source>
</evidence>
<evidence type="ECO:0000313" key="3">
    <source>
        <dbReference type="Proteomes" id="UP000800035"/>
    </source>
</evidence>
<dbReference type="Gene3D" id="3.10.129.10">
    <property type="entry name" value="Hotdog Thioesterase"/>
    <property type="match status" value="1"/>
</dbReference>
<dbReference type="Pfam" id="PF13279">
    <property type="entry name" value="4HBT_2"/>
    <property type="match status" value="1"/>
</dbReference>
<dbReference type="CDD" id="cd00586">
    <property type="entry name" value="4HBT"/>
    <property type="match status" value="1"/>
</dbReference>
<dbReference type="SUPFAM" id="SSF54637">
    <property type="entry name" value="Thioesterase/thiol ester dehydrase-isomerase"/>
    <property type="match status" value="1"/>
</dbReference>
<reference evidence="1" key="1">
    <citation type="journal article" date="2020" name="Stud. Mycol.">
        <title>101 Dothideomycetes genomes: a test case for predicting lifestyles and emergence of pathogens.</title>
        <authorList>
            <person name="Haridas S."/>
            <person name="Albert R."/>
            <person name="Binder M."/>
            <person name="Bloem J."/>
            <person name="Labutti K."/>
            <person name="Salamov A."/>
            <person name="Andreopoulos B."/>
            <person name="Baker S."/>
            <person name="Barry K."/>
            <person name="Bills G."/>
            <person name="Bluhm B."/>
            <person name="Cannon C."/>
            <person name="Castanera R."/>
            <person name="Culley D."/>
            <person name="Daum C."/>
            <person name="Ezra D."/>
            <person name="Gonzalez J."/>
            <person name="Henrissat B."/>
            <person name="Kuo A."/>
            <person name="Liang C."/>
            <person name="Lipzen A."/>
            <person name="Lutzoni F."/>
            <person name="Magnuson J."/>
            <person name="Mondo S."/>
            <person name="Nolan M."/>
            <person name="Ohm R."/>
            <person name="Pangilinan J."/>
            <person name="Park H.-J."/>
            <person name="Ramirez L."/>
            <person name="Alfaro M."/>
            <person name="Sun H."/>
            <person name="Tritt A."/>
            <person name="Yoshinaga Y."/>
            <person name="Zwiers L.-H."/>
            <person name="Turgeon B."/>
            <person name="Goodwin S."/>
            <person name="Spatafora J."/>
            <person name="Crous P."/>
            <person name="Grigoriev I."/>
        </authorList>
    </citation>
    <scope>NUCLEOTIDE SEQUENCE</scope>
    <source>
        <strain evidence="1">CBS 675.92</strain>
    </source>
</reference>
<dbReference type="EMBL" id="ML977065">
    <property type="protein sequence ID" value="KAF1948290.1"/>
    <property type="molecule type" value="Genomic_DNA"/>
</dbReference>
<dbReference type="InterPro" id="IPR050563">
    <property type="entry name" value="4-hydroxybenzoyl-CoA_TE"/>
</dbReference>